<protein>
    <submittedName>
        <fullName evidence="11">Putative Gnk2-like domain-containing protein</fullName>
    </submittedName>
</protein>
<comment type="similarity">
    <text evidence="8">Belongs to the cysteine-rich repeat secretory protein family. Plasmodesmata-located proteins (PDLD) subfamily.</text>
</comment>
<dbReference type="STRING" id="74649.A0A2P6PYG2"/>
<dbReference type="AlphaFoldDB" id="A0A2P6PYG2"/>
<evidence type="ECO:0000256" key="6">
    <source>
        <dbReference type="ARBA" id="ARBA00023157"/>
    </source>
</evidence>
<evidence type="ECO:0000256" key="7">
    <source>
        <dbReference type="ARBA" id="ARBA00024184"/>
    </source>
</evidence>
<comment type="caution">
    <text evidence="11">The sequence shown here is derived from an EMBL/GenBank/DDBJ whole genome shotgun (WGS) entry which is preliminary data.</text>
</comment>
<evidence type="ECO:0000256" key="1">
    <source>
        <dbReference type="ARBA" id="ARBA00004251"/>
    </source>
</evidence>
<feature type="domain" description="Gnk2-homologous" evidence="10">
    <location>
        <begin position="159"/>
        <end position="262"/>
    </location>
</feature>
<dbReference type="PANTHER" id="PTHR32080:SF36">
    <property type="entry name" value="PLASMODESMATA-LOCATED PROTEIN 1"/>
    <property type="match status" value="1"/>
</dbReference>
<keyword evidence="9" id="KW-1133">Transmembrane helix</keyword>
<dbReference type="InterPro" id="IPR051378">
    <property type="entry name" value="Cell2Cell_Antifungal"/>
</dbReference>
<dbReference type="Proteomes" id="UP000238479">
    <property type="component" value="Chromosome 6"/>
</dbReference>
<proteinExistence type="inferred from homology"/>
<dbReference type="PANTHER" id="PTHR32080">
    <property type="entry name" value="ANTIFUNGAL PROTEIN GINKBILOBIN-2-LIKE"/>
    <property type="match status" value="1"/>
</dbReference>
<keyword evidence="9" id="KW-0812">Transmembrane</keyword>
<dbReference type="GO" id="GO:0010497">
    <property type="term" value="P:plasmodesmata-mediated intercellular transport"/>
    <property type="evidence" value="ECO:0007669"/>
    <property type="project" value="TreeGrafter"/>
</dbReference>
<dbReference type="InterPro" id="IPR002902">
    <property type="entry name" value="GNK2"/>
</dbReference>
<dbReference type="GO" id="GO:0046739">
    <property type="term" value="P:transport of virus in multicellular host"/>
    <property type="evidence" value="ECO:0007669"/>
    <property type="project" value="TreeGrafter"/>
</dbReference>
<evidence type="ECO:0000313" key="12">
    <source>
        <dbReference type="Proteomes" id="UP000238479"/>
    </source>
</evidence>
<dbReference type="EMBL" id="PDCK01000044">
    <property type="protein sequence ID" value="PRQ26978.1"/>
    <property type="molecule type" value="Genomic_DNA"/>
</dbReference>
<keyword evidence="4" id="KW-0677">Repeat</keyword>
<evidence type="ECO:0000256" key="8">
    <source>
        <dbReference type="ARBA" id="ARBA00038393"/>
    </source>
</evidence>
<feature type="domain" description="Gnk2-homologous" evidence="10">
    <location>
        <begin position="49"/>
        <end position="154"/>
    </location>
</feature>
<dbReference type="Pfam" id="PF01657">
    <property type="entry name" value="Stress-antifung"/>
    <property type="match status" value="2"/>
</dbReference>
<comment type="subcellular location">
    <subcellularLocation>
        <location evidence="7">Cell junction</location>
        <location evidence="7">Plasmodesma</location>
    </subcellularLocation>
    <subcellularLocation>
        <location evidence="1">Cell membrane</location>
        <topology evidence="1">Single-pass type I membrane protein</topology>
    </subcellularLocation>
</comment>
<reference evidence="11 12" key="1">
    <citation type="journal article" date="2018" name="Nat. Genet.">
        <title>The Rosa genome provides new insights in the design of modern roses.</title>
        <authorList>
            <person name="Bendahmane M."/>
        </authorList>
    </citation>
    <scope>NUCLEOTIDE SEQUENCE [LARGE SCALE GENOMIC DNA]</scope>
    <source>
        <strain evidence="12">cv. Old Blush</strain>
    </source>
</reference>
<keyword evidence="9" id="KW-0472">Membrane</keyword>
<feature type="transmembrane region" description="Helical" evidence="9">
    <location>
        <begin position="287"/>
        <end position="310"/>
    </location>
</feature>
<name>A0A2P6PYG2_ROSCH</name>
<accession>A0A2P6PYG2</accession>
<evidence type="ECO:0000256" key="4">
    <source>
        <dbReference type="ARBA" id="ARBA00022737"/>
    </source>
</evidence>
<dbReference type="PROSITE" id="PS51473">
    <property type="entry name" value="GNK2"/>
    <property type="match status" value="2"/>
</dbReference>
<evidence type="ECO:0000259" key="10">
    <source>
        <dbReference type="PROSITE" id="PS51473"/>
    </source>
</evidence>
<evidence type="ECO:0000256" key="3">
    <source>
        <dbReference type="ARBA" id="ARBA00022729"/>
    </source>
</evidence>
<gene>
    <name evidence="11" type="ORF">RchiOBHm_Chr6g0300411</name>
</gene>
<dbReference type="GO" id="GO:0005886">
    <property type="term" value="C:plasma membrane"/>
    <property type="evidence" value="ECO:0007669"/>
    <property type="project" value="UniProtKB-SubCell"/>
</dbReference>
<dbReference type="Gene3D" id="3.30.430.20">
    <property type="entry name" value="Gnk2 domain, C-X8-C-X2-C motif"/>
    <property type="match status" value="2"/>
</dbReference>
<keyword evidence="12" id="KW-1185">Reference proteome</keyword>
<evidence type="ECO:0000313" key="11">
    <source>
        <dbReference type="EMBL" id="PRQ26978.1"/>
    </source>
</evidence>
<evidence type="ECO:0000256" key="2">
    <source>
        <dbReference type="ARBA" id="ARBA00022581"/>
    </source>
</evidence>
<dbReference type="Gramene" id="PRQ26978">
    <property type="protein sequence ID" value="PRQ26978"/>
    <property type="gene ID" value="RchiOBHm_Chr6g0300411"/>
</dbReference>
<keyword evidence="2" id="KW-0945">Host-virus interaction</keyword>
<sequence>MLVQFVRRFSKMSLPTKIKPLLFLWCHLLICTFLFTSLPLAMGTASDDYTSLVFNGCSKQMFPNNVYPENLKPLMNSLVSNSSLETFLAATATSGDGTNGINGLYQCRGDLSPAECNTCIRKIPPLVSQLCGETNVAVRVQLRGCYLRYEIADSKPFDATEFLFKRCEVNQARAAGLGEKRDTAFGILENDVKNSTGGVGGFYTGGYDTVNISGQCEGTLVNQDCVACLQSASQKAKTECGDSVTGQIYLYKCSISYKSTNSSNANANGVPYSRKVGAGSGNYPAEMVVAIIVGSIIGLILLGAVVIYIIKECRS</sequence>
<keyword evidence="6" id="KW-1015">Disulfide bond</keyword>
<evidence type="ECO:0000256" key="9">
    <source>
        <dbReference type="SAM" id="Phobius"/>
    </source>
</evidence>
<keyword evidence="5" id="KW-0965">Cell junction</keyword>
<dbReference type="InterPro" id="IPR038408">
    <property type="entry name" value="GNK2_sf"/>
</dbReference>
<keyword evidence="3" id="KW-0732">Signal</keyword>
<evidence type="ECO:0000256" key="5">
    <source>
        <dbReference type="ARBA" id="ARBA00022949"/>
    </source>
</evidence>
<dbReference type="GO" id="GO:0009506">
    <property type="term" value="C:plasmodesma"/>
    <property type="evidence" value="ECO:0007669"/>
    <property type="project" value="UniProtKB-SubCell"/>
</dbReference>
<organism evidence="11 12">
    <name type="scientific">Rosa chinensis</name>
    <name type="common">China rose</name>
    <dbReference type="NCBI Taxonomy" id="74649"/>
    <lineage>
        <taxon>Eukaryota</taxon>
        <taxon>Viridiplantae</taxon>
        <taxon>Streptophyta</taxon>
        <taxon>Embryophyta</taxon>
        <taxon>Tracheophyta</taxon>
        <taxon>Spermatophyta</taxon>
        <taxon>Magnoliopsida</taxon>
        <taxon>eudicotyledons</taxon>
        <taxon>Gunneridae</taxon>
        <taxon>Pentapetalae</taxon>
        <taxon>rosids</taxon>
        <taxon>fabids</taxon>
        <taxon>Rosales</taxon>
        <taxon>Rosaceae</taxon>
        <taxon>Rosoideae</taxon>
        <taxon>Rosoideae incertae sedis</taxon>
        <taxon>Rosa</taxon>
    </lineage>
</organism>
<dbReference type="CDD" id="cd23509">
    <property type="entry name" value="Gnk2-like"/>
    <property type="match status" value="2"/>
</dbReference>